<reference evidence="1 2" key="1">
    <citation type="journal article" date="2020" name="IScience">
        <title>Genome Sequencing of the Endangered Kingdonia uniflora (Circaeasteraceae, Ranunculales) Reveals Potential Mechanisms of Evolutionary Specialization.</title>
        <authorList>
            <person name="Sun Y."/>
            <person name="Deng T."/>
            <person name="Zhang A."/>
            <person name="Moore M.J."/>
            <person name="Landis J.B."/>
            <person name="Lin N."/>
            <person name="Zhang H."/>
            <person name="Zhang X."/>
            <person name="Huang J."/>
            <person name="Zhang X."/>
            <person name="Sun H."/>
            <person name="Wang H."/>
        </authorList>
    </citation>
    <scope>NUCLEOTIDE SEQUENCE [LARGE SCALE GENOMIC DNA]</scope>
    <source>
        <strain evidence="1">TB1705</strain>
        <tissue evidence="1">Leaf</tissue>
    </source>
</reference>
<sequence>DYSLIGYSDSSALAFDRSFCIISRTIFVDSSSIERFLSIRPVLKLLRDFHHDHYLKWRKYFIYFRFEEAALQLR</sequence>
<dbReference type="AlphaFoldDB" id="A0A7J7P3L7"/>
<evidence type="ECO:0000313" key="2">
    <source>
        <dbReference type="Proteomes" id="UP000541444"/>
    </source>
</evidence>
<gene>
    <name evidence="1" type="ORF">GIB67_039793</name>
</gene>
<evidence type="ECO:0000313" key="1">
    <source>
        <dbReference type="EMBL" id="KAF6173842.1"/>
    </source>
</evidence>
<comment type="caution">
    <text evidence="1">The sequence shown here is derived from an EMBL/GenBank/DDBJ whole genome shotgun (WGS) entry which is preliminary data.</text>
</comment>
<name>A0A7J7P3L7_9MAGN</name>
<accession>A0A7J7P3L7</accession>
<keyword evidence="2" id="KW-1185">Reference proteome</keyword>
<protein>
    <submittedName>
        <fullName evidence="1">Uncharacterized protein</fullName>
    </submittedName>
</protein>
<dbReference type="EMBL" id="JACGCM010000309">
    <property type="protein sequence ID" value="KAF6173842.1"/>
    <property type="molecule type" value="Genomic_DNA"/>
</dbReference>
<dbReference type="Proteomes" id="UP000541444">
    <property type="component" value="Unassembled WGS sequence"/>
</dbReference>
<organism evidence="1 2">
    <name type="scientific">Kingdonia uniflora</name>
    <dbReference type="NCBI Taxonomy" id="39325"/>
    <lineage>
        <taxon>Eukaryota</taxon>
        <taxon>Viridiplantae</taxon>
        <taxon>Streptophyta</taxon>
        <taxon>Embryophyta</taxon>
        <taxon>Tracheophyta</taxon>
        <taxon>Spermatophyta</taxon>
        <taxon>Magnoliopsida</taxon>
        <taxon>Ranunculales</taxon>
        <taxon>Circaeasteraceae</taxon>
        <taxon>Kingdonia</taxon>
    </lineage>
</organism>
<proteinExistence type="predicted"/>
<feature type="non-terminal residue" evidence="1">
    <location>
        <position position="1"/>
    </location>
</feature>